<evidence type="ECO:0000313" key="2">
    <source>
        <dbReference type="EMBL" id="RKI02450.1"/>
    </source>
</evidence>
<reference evidence="2 3" key="1">
    <citation type="submission" date="2018-09" db="EMBL/GenBank/DDBJ databases">
        <authorList>
            <person name="Livingstone P.G."/>
            <person name="Whitworth D.E."/>
        </authorList>
    </citation>
    <scope>NUCLEOTIDE SEQUENCE [LARGE SCALE GENOMIC DNA]</scope>
    <source>
        <strain evidence="2 3">CA031B</strain>
    </source>
</reference>
<protein>
    <submittedName>
        <fullName evidence="2">Uncharacterized protein</fullName>
    </submittedName>
</protein>
<evidence type="ECO:0000313" key="3">
    <source>
        <dbReference type="Proteomes" id="UP000278907"/>
    </source>
</evidence>
<sequence length="62" mass="6748">MRDVLRALGVLCATALLRVATPLLKLLERHQPRPTSTSTTGRPALRVLPGGLSTKHEVQRHG</sequence>
<gene>
    <name evidence="2" type="ORF">D7Y13_24580</name>
</gene>
<dbReference type="EMBL" id="RAWI01000210">
    <property type="protein sequence ID" value="RKI02450.1"/>
    <property type="molecule type" value="Genomic_DNA"/>
</dbReference>
<accession>A0ABX9QF58</accession>
<organism evidence="2 3">
    <name type="scientific">Corallococcus praedator</name>
    <dbReference type="NCBI Taxonomy" id="2316724"/>
    <lineage>
        <taxon>Bacteria</taxon>
        <taxon>Pseudomonadati</taxon>
        <taxon>Myxococcota</taxon>
        <taxon>Myxococcia</taxon>
        <taxon>Myxococcales</taxon>
        <taxon>Cystobacterineae</taxon>
        <taxon>Myxococcaceae</taxon>
        <taxon>Corallococcus</taxon>
    </lineage>
</organism>
<comment type="caution">
    <text evidence="2">The sequence shown here is derived from an EMBL/GenBank/DDBJ whole genome shotgun (WGS) entry which is preliminary data.</text>
</comment>
<proteinExistence type="predicted"/>
<feature type="region of interest" description="Disordered" evidence="1">
    <location>
        <begin position="30"/>
        <end position="62"/>
    </location>
</feature>
<name>A0ABX9QF58_9BACT</name>
<dbReference type="Proteomes" id="UP000278907">
    <property type="component" value="Unassembled WGS sequence"/>
</dbReference>
<dbReference type="RefSeq" id="WP_120534082.1">
    <property type="nucleotide sequence ID" value="NZ_RAWI01000210.1"/>
</dbReference>
<keyword evidence="3" id="KW-1185">Reference proteome</keyword>
<evidence type="ECO:0000256" key="1">
    <source>
        <dbReference type="SAM" id="MobiDB-lite"/>
    </source>
</evidence>